<dbReference type="Pfam" id="PF05860">
    <property type="entry name" value="TPS"/>
    <property type="match status" value="1"/>
</dbReference>
<evidence type="ECO:0000313" key="3">
    <source>
        <dbReference type="EMBL" id="MBD2534975.1"/>
    </source>
</evidence>
<dbReference type="Proteomes" id="UP000623440">
    <property type="component" value="Unassembled WGS sequence"/>
</dbReference>
<keyword evidence="4" id="KW-1185">Reference proteome</keyword>
<feature type="signal peptide" evidence="1">
    <location>
        <begin position="1"/>
        <end position="30"/>
    </location>
</feature>
<proteinExistence type="predicted"/>
<sequence length="350" mass="36450">MSSWRFTYCRSLLSIAIAGASVLPGSYALAQIIPDASIGNTSNVTQISNDLSVIGGGTQVGNSLFHSFSQLSVPTGNTAYFNNPLGIENIFTRVTGNNISNIDGLIRTNGTANLFLVNPNGIVFGSNARLDVGGSFAATTASGLKFADGNGFNAINPQTPPLSIISTQGLQYRVSQPGATITAIGNLEVGQDLTFVADKIDLQGELQVGGVLRISAQDTVRISNSVAAPSVNIEAGSLIVRDSSNLNHASSDQGVLVPVSNGATITVDSSNLVINNSASISVNQNHVNSTGSGGNIYLNAGNISISTSEILIAIKPVPEPTLPFSMFAMVTFYAAWRLKGKHKQTHKLKA</sequence>
<gene>
    <name evidence="3" type="ORF">H6G97_38320</name>
</gene>
<keyword evidence="1" id="KW-0732">Signal</keyword>
<organism evidence="3 4">
    <name type="scientific">Nostoc flagelliforme FACHB-838</name>
    <dbReference type="NCBI Taxonomy" id="2692904"/>
    <lineage>
        <taxon>Bacteria</taxon>
        <taxon>Bacillati</taxon>
        <taxon>Cyanobacteriota</taxon>
        <taxon>Cyanophyceae</taxon>
        <taxon>Nostocales</taxon>
        <taxon>Nostocaceae</taxon>
        <taxon>Nostoc</taxon>
    </lineage>
</organism>
<protein>
    <submittedName>
        <fullName evidence="3">Filamentous hemagglutinin N-terminal domain-containing protein</fullName>
    </submittedName>
</protein>
<dbReference type="NCBIfam" id="TIGR01901">
    <property type="entry name" value="adhes_NPXG"/>
    <property type="match status" value="1"/>
</dbReference>
<reference evidence="3 4" key="1">
    <citation type="journal article" date="2020" name="ISME J.">
        <title>Comparative genomics reveals insights into cyanobacterial evolution and habitat adaptation.</title>
        <authorList>
            <person name="Chen M.Y."/>
            <person name="Teng W.K."/>
            <person name="Zhao L."/>
            <person name="Hu C.X."/>
            <person name="Zhou Y.K."/>
            <person name="Han B.P."/>
            <person name="Song L.R."/>
            <person name="Shu W.S."/>
        </authorList>
    </citation>
    <scope>NUCLEOTIDE SEQUENCE [LARGE SCALE GENOMIC DNA]</scope>
    <source>
        <strain evidence="3 4">FACHB-838</strain>
    </source>
</reference>
<feature type="chain" id="PRO_5047130695" evidence="1">
    <location>
        <begin position="31"/>
        <end position="350"/>
    </location>
</feature>
<dbReference type="SUPFAM" id="SSF51126">
    <property type="entry name" value="Pectin lyase-like"/>
    <property type="match status" value="1"/>
</dbReference>
<dbReference type="InterPro" id="IPR012334">
    <property type="entry name" value="Pectin_lyas_fold"/>
</dbReference>
<dbReference type="InterPro" id="IPR011050">
    <property type="entry name" value="Pectin_lyase_fold/virulence"/>
</dbReference>
<feature type="domain" description="Filamentous haemagglutinin FhaB/tRNA nuclease CdiA-like TPS" evidence="2">
    <location>
        <begin position="33"/>
        <end position="147"/>
    </location>
</feature>
<comment type="caution">
    <text evidence="3">The sequence shown here is derived from an EMBL/GenBank/DDBJ whole genome shotgun (WGS) entry which is preliminary data.</text>
</comment>
<accession>A0ABR8E330</accession>
<name>A0ABR8E330_9NOSO</name>
<dbReference type="SMART" id="SM00912">
    <property type="entry name" value="Haemagg_act"/>
    <property type="match status" value="1"/>
</dbReference>
<dbReference type="RefSeq" id="WP_190945851.1">
    <property type="nucleotide sequence ID" value="NZ_JACJSI010000218.1"/>
</dbReference>
<evidence type="ECO:0000313" key="4">
    <source>
        <dbReference type="Proteomes" id="UP000623440"/>
    </source>
</evidence>
<dbReference type="InterPro" id="IPR008638">
    <property type="entry name" value="FhaB/CdiA-like_TPS"/>
</dbReference>
<dbReference type="EMBL" id="JACJSI010000218">
    <property type="protein sequence ID" value="MBD2534975.1"/>
    <property type="molecule type" value="Genomic_DNA"/>
</dbReference>
<evidence type="ECO:0000256" key="1">
    <source>
        <dbReference type="SAM" id="SignalP"/>
    </source>
</evidence>
<dbReference type="Gene3D" id="2.160.20.10">
    <property type="entry name" value="Single-stranded right-handed beta-helix, Pectin lyase-like"/>
    <property type="match status" value="1"/>
</dbReference>
<evidence type="ECO:0000259" key="2">
    <source>
        <dbReference type="SMART" id="SM00912"/>
    </source>
</evidence>